<dbReference type="Proteomes" id="UP000283530">
    <property type="component" value="Unassembled WGS sequence"/>
</dbReference>
<keyword evidence="3" id="KW-1185">Reference proteome</keyword>
<dbReference type="Gene3D" id="1.25.40.10">
    <property type="entry name" value="Tetratricopeptide repeat domain"/>
    <property type="match status" value="1"/>
</dbReference>
<dbReference type="OrthoDB" id="1924189at2759"/>
<dbReference type="AlphaFoldDB" id="A0A3S3Q3M3"/>
<protein>
    <submittedName>
        <fullName evidence="2">Tetratricopeptide repeat-like superfamily protein</fullName>
    </submittedName>
</protein>
<gene>
    <name evidence="2" type="ORF">CKAN_00729300</name>
</gene>
<organism evidence="2 3">
    <name type="scientific">Cinnamomum micranthum f. kanehirae</name>
    <dbReference type="NCBI Taxonomy" id="337451"/>
    <lineage>
        <taxon>Eukaryota</taxon>
        <taxon>Viridiplantae</taxon>
        <taxon>Streptophyta</taxon>
        <taxon>Embryophyta</taxon>
        <taxon>Tracheophyta</taxon>
        <taxon>Spermatophyta</taxon>
        <taxon>Magnoliopsida</taxon>
        <taxon>Magnoliidae</taxon>
        <taxon>Laurales</taxon>
        <taxon>Lauraceae</taxon>
        <taxon>Cinnamomum</taxon>
    </lineage>
</organism>
<feature type="region of interest" description="Disordered" evidence="1">
    <location>
        <begin position="1"/>
        <end position="23"/>
    </location>
</feature>
<proteinExistence type="predicted"/>
<dbReference type="PANTHER" id="PTHR26312:SF132">
    <property type="entry name" value="OS01G0855200 PROTEIN"/>
    <property type="match status" value="1"/>
</dbReference>
<dbReference type="PANTHER" id="PTHR26312">
    <property type="entry name" value="TETRATRICOPEPTIDE REPEAT PROTEIN 5"/>
    <property type="match status" value="1"/>
</dbReference>
<dbReference type="STRING" id="337451.A0A3S3Q3M3"/>
<evidence type="ECO:0000256" key="1">
    <source>
        <dbReference type="SAM" id="MobiDB-lite"/>
    </source>
</evidence>
<dbReference type="InterPro" id="IPR011990">
    <property type="entry name" value="TPR-like_helical_dom_sf"/>
</dbReference>
<dbReference type="SUPFAM" id="SSF48452">
    <property type="entry name" value="TPR-like"/>
    <property type="match status" value="1"/>
</dbReference>
<accession>A0A3S3Q3M3</accession>
<name>A0A3S3Q3M3_9MAGN</name>
<evidence type="ECO:0000313" key="2">
    <source>
        <dbReference type="EMBL" id="RWR78747.1"/>
    </source>
</evidence>
<dbReference type="EMBL" id="QPKB01000003">
    <property type="protein sequence ID" value="RWR78747.1"/>
    <property type="molecule type" value="Genomic_DNA"/>
</dbReference>
<reference evidence="2 3" key="1">
    <citation type="journal article" date="2019" name="Nat. Plants">
        <title>Stout camphor tree genome fills gaps in understanding of flowering plant genome evolution.</title>
        <authorList>
            <person name="Chaw S.M."/>
            <person name="Liu Y.C."/>
            <person name="Wu Y.W."/>
            <person name="Wang H.Y."/>
            <person name="Lin C.I."/>
            <person name="Wu C.S."/>
            <person name="Ke H.M."/>
            <person name="Chang L.Y."/>
            <person name="Hsu C.Y."/>
            <person name="Yang H.T."/>
            <person name="Sudianto E."/>
            <person name="Hsu M.H."/>
            <person name="Wu K.P."/>
            <person name="Wang L.N."/>
            <person name="Leebens-Mack J.H."/>
            <person name="Tsai I.J."/>
        </authorList>
    </citation>
    <scope>NUCLEOTIDE SEQUENCE [LARGE SCALE GENOMIC DNA]</scope>
    <source>
        <strain evidence="3">cv. Chaw 1501</strain>
        <tissue evidence="2">Young leaves</tissue>
    </source>
</reference>
<comment type="caution">
    <text evidence="2">The sequence shown here is derived from an EMBL/GenBank/DDBJ whole genome shotgun (WGS) entry which is preliminary data.</text>
</comment>
<evidence type="ECO:0000313" key="3">
    <source>
        <dbReference type="Proteomes" id="UP000283530"/>
    </source>
</evidence>
<sequence length="508" mass="57752">MGTSLRWSQHHPLSPSSPPAIKSMISSPSYKRRTINNRSSMIYSPFKTGIPRSQSCGNLESKCKTLRRSCSASLDRDQKFGRRFQEFDLRFHHLAGEEHDCGFADSDSSDDFSEMNRSFGGFRPFESAEPPWAVAEEDEMSIERKANSVDLPLSLRILQRKRQWQERFRAAGESACCSVKKAFASMVFIIRELQSYTLQMRESLFYGDLQEILDRVHDEMHASFVCLFQQIFSHTPALMVSVMILLANFTVHSMGNGTALAAVAPPPSALMETVSTVEDLQELEFDSLSSKTFSVSVGGGGGGKVARPVAGPTDGGDEQSRQMVAASTWDRYRRILPEESTMVLESEEEVRLWESVVEEASRMRADVEDESLDHETLRMLVSPVMVEMEPEDYEVYFRTELVYQRAVTEEPQNPLVLCNYAQFLYLVARNFDWAEEFFKRAIRVEPPDAYSLNRYAYFLWLARKDHGAAEETFLRAVEVDPSNTYYGSSYANFLWHTGGKDTCFPLCC</sequence>